<dbReference type="Proteomes" id="UP001057402">
    <property type="component" value="Chromosome 12"/>
</dbReference>
<comment type="caution">
    <text evidence="1">The sequence shown here is derived from an EMBL/GenBank/DDBJ whole genome shotgun (WGS) entry which is preliminary data.</text>
</comment>
<protein>
    <submittedName>
        <fullName evidence="1">Uncharacterized protein</fullName>
    </submittedName>
</protein>
<accession>A0ACB9L246</accession>
<gene>
    <name evidence="1" type="ORF">MLD38_039357</name>
</gene>
<evidence type="ECO:0000313" key="1">
    <source>
        <dbReference type="EMBL" id="KAI4303762.1"/>
    </source>
</evidence>
<keyword evidence="2" id="KW-1185">Reference proteome</keyword>
<organism evidence="1 2">
    <name type="scientific">Melastoma candidum</name>
    <dbReference type="NCBI Taxonomy" id="119954"/>
    <lineage>
        <taxon>Eukaryota</taxon>
        <taxon>Viridiplantae</taxon>
        <taxon>Streptophyta</taxon>
        <taxon>Embryophyta</taxon>
        <taxon>Tracheophyta</taxon>
        <taxon>Spermatophyta</taxon>
        <taxon>Magnoliopsida</taxon>
        <taxon>eudicotyledons</taxon>
        <taxon>Gunneridae</taxon>
        <taxon>Pentapetalae</taxon>
        <taxon>rosids</taxon>
        <taxon>malvids</taxon>
        <taxon>Myrtales</taxon>
        <taxon>Melastomataceae</taxon>
        <taxon>Melastomatoideae</taxon>
        <taxon>Melastomateae</taxon>
        <taxon>Melastoma</taxon>
    </lineage>
</organism>
<reference evidence="2" key="1">
    <citation type="journal article" date="2023" name="Front. Plant Sci.">
        <title>Chromosomal-level genome assembly of Melastoma candidum provides insights into trichome evolution.</title>
        <authorList>
            <person name="Zhong Y."/>
            <person name="Wu W."/>
            <person name="Sun C."/>
            <person name="Zou P."/>
            <person name="Liu Y."/>
            <person name="Dai S."/>
            <person name="Zhou R."/>
        </authorList>
    </citation>
    <scope>NUCLEOTIDE SEQUENCE [LARGE SCALE GENOMIC DNA]</scope>
</reference>
<evidence type="ECO:0000313" key="2">
    <source>
        <dbReference type="Proteomes" id="UP001057402"/>
    </source>
</evidence>
<name>A0ACB9L246_9MYRT</name>
<dbReference type="EMBL" id="CM042891">
    <property type="protein sequence ID" value="KAI4303762.1"/>
    <property type="molecule type" value="Genomic_DNA"/>
</dbReference>
<proteinExistence type="predicted"/>
<sequence length="124" mass="13787">MREATPTSQASFWGGDAELLVSLVVLPVFLLNSSSNPSTTISSIATIAFDETDSNSSWDMFVGAVRNSLLFVAVVTVVTFVLVLLFYLRCTRFWRYYMVMLLNFAIVGVLVVFVSRKAIFVTRA</sequence>